<feature type="domain" description="Peptide N-acetyl-beta-D-glucosaminyl asparaginase amidase A N-terminal" evidence="3">
    <location>
        <begin position="141"/>
        <end position="459"/>
    </location>
</feature>
<dbReference type="Proteomes" id="UP000215127">
    <property type="component" value="Chromosome 12"/>
</dbReference>
<dbReference type="Pfam" id="PF12222">
    <property type="entry name" value="PNGaseA"/>
    <property type="match status" value="1"/>
</dbReference>
<keyword evidence="5" id="KW-1185">Reference proteome</keyword>
<organism evidence="4 5">
    <name type="scientific">Zymoseptoria tritici (strain ST99CH_3D7)</name>
    <dbReference type="NCBI Taxonomy" id="1276538"/>
    <lineage>
        <taxon>Eukaryota</taxon>
        <taxon>Fungi</taxon>
        <taxon>Dikarya</taxon>
        <taxon>Ascomycota</taxon>
        <taxon>Pezizomycotina</taxon>
        <taxon>Dothideomycetes</taxon>
        <taxon>Dothideomycetidae</taxon>
        <taxon>Mycosphaerellales</taxon>
        <taxon>Mycosphaerellaceae</taxon>
        <taxon>Zymoseptoria</taxon>
    </lineage>
</organism>
<proteinExistence type="predicted"/>
<evidence type="ECO:0000259" key="3">
    <source>
        <dbReference type="Pfam" id="PF12222"/>
    </source>
</evidence>
<feature type="region of interest" description="Disordered" evidence="1">
    <location>
        <begin position="1"/>
        <end position="25"/>
    </location>
</feature>
<gene>
    <name evidence="4" type="ORF">ZT3D7_G10700</name>
</gene>
<dbReference type="PANTHER" id="PTHR31104">
    <property type="entry name" value="PEPTIDE-N4-(N-ACETYL-BETA-GLUCOSAMINYL)ASPARAGINE AMIDASE A PROTEIN"/>
    <property type="match status" value="1"/>
</dbReference>
<evidence type="ECO:0000313" key="5">
    <source>
        <dbReference type="Proteomes" id="UP000215127"/>
    </source>
</evidence>
<feature type="transmembrane region" description="Helical" evidence="2">
    <location>
        <begin position="61"/>
        <end position="78"/>
    </location>
</feature>
<keyword evidence="2" id="KW-1133">Transmembrane helix</keyword>
<dbReference type="InterPro" id="IPR021102">
    <property type="entry name" value="PNGase_A"/>
</dbReference>
<evidence type="ECO:0000256" key="2">
    <source>
        <dbReference type="SAM" id="Phobius"/>
    </source>
</evidence>
<protein>
    <recommendedName>
        <fullName evidence="3">Peptide N-acetyl-beta-D-glucosaminyl asparaginase amidase A N-terminal domain-containing protein</fullName>
    </recommendedName>
</protein>
<evidence type="ECO:0000313" key="4">
    <source>
        <dbReference type="EMBL" id="SMQ55545.1"/>
    </source>
</evidence>
<keyword evidence="2" id="KW-0472">Membrane</keyword>
<feature type="region of interest" description="Disordered" evidence="1">
    <location>
        <begin position="30"/>
        <end position="49"/>
    </location>
</feature>
<accession>A0A1X7S7E4</accession>
<dbReference type="InterPro" id="IPR056948">
    <property type="entry name" value="PNGaseA_N"/>
</dbReference>
<name>A0A1X7S7E4_ZYMT9</name>
<dbReference type="EMBL" id="LT853703">
    <property type="protein sequence ID" value="SMQ55545.1"/>
    <property type="molecule type" value="Genomic_DNA"/>
</dbReference>
<dbReference type="AlphaFoldDB" id="A0A1X7S7E4"/>
<reference evidence="4 5" key="1">
    <citation type="submission" date="2016-06" db="EMBL/GenBank/DDBJ databases">
        <authorList>
            <person name="Kjaerup R.B."/>
            <person name="Dalgaard T.S."/>
            <person name="Juul-Madsen H.R."/>
        </authorList>
    </citation>
    <scope>NUCLEOTIDE SEQUENCE [LARGE SCALE GENOMIC DNA]</scope>
</reference>
<evidence type="ECO:0000256" key="1">
    <source>
        <dbReference type="SAM" id="MobiDB-lite"/>
    </source>
</evidence>
<keyword evidence="2" id="KW-0812">Transmembrane</keyword>
<dbReference type="Pfam" id="PF25156">
    <property type="entry name" value="PNGase_A_C"/>
    <property type="match status" value="1"/>
</dbReference>
<sequence>MQSRCRSPLRPFSGPTPTPVPRMQRPKSNHLLEQHQQQPQSCAPPARTNPAGTISASCRLVLSRVLLAMLAITVMIYLSSDTDLLIRQVLPLSDRQLFVRTTSQPRLEVIQISPPVLTATPDGTLQLTDGSDNFTPVVGPDSTSSCQEVLVDYSFAASYGRPYVGSYTPPACSFNRVTWNLTVVSAGKQFDRLGTVSLGDIELFRTSTAEPTPNGIEWHYLKDMTSFLPLLKKDQSLIFDLGNIIDDVYTAPFNVTLTASYFTIKDPSSIPADLIVPVSKRLGATGHPSYFLYPNETASNDLTLPRNVKRAVFSIAATGQGEEEFWWSNVLQSDVDVYGSDAPLYGYSPFREVQLLIDDQLAGVAWPFPVIFTGGVVPGLWRPIVGIEAFDLREDEIDITPWLPLLCDGDSHTFEIIVTGLNDDGKGQASLSHTTGNYWYISGKVFIWLDEEGHVTSGKAPTIAVPDPTFQVSSVRSQLRNGTNDTLDYSVQAQRVLSIQSTIELSSGVELATWEQDLSFSLQGNYTDQGAVQVTTQWTNGHDKSSSGYARQYQYPLYAQNSFVEEKDNNFTLKATIERGLDLKLYTPTVFPTGLDDFDAVAESHGEYTGAWLSTTQKGEATYLANTTSKKSFTFGTTEQELRLSGIKNPLDLFVIELDTASEELYYRHAVAVNGSIVEDSGRVLGQSAWAQQGEVTSDLGVDLCLSGVPGRGGLIGGLVDIEFDTDGGN</sequence>